<feature type="domain" description="Mur ligase central" evidence="11">
    <location>
        <begin position="119"/>
        <end position="300"/>
    </location>
</feature>
<reference evidence="12" key="1">
    <citation type="submission" date="2018-06" db="EMBL/GenBank/DDBJ databases">
        <authorList>
            <person name="Zhirakovskaya E."/>
        </authorList>
    </citation>
    <scope>NUCLEOTIDE SEQUENCE</scope>
</reference>
<dbReference type="SUPFAM" id="SSF53623">
    <property type="entry name" value="MurD-like peptide ligases, catalytic domain"/>
    <property type="match status" value="1"/>
</dbReference>
<dbReference type="InterPro" id="IPR036615">
    <property type="entry name" value="Mur_ligase_C_dom_sf"/>
</dbReference>
<name>A0A3B0VLC1_9ZZZZ</name>
<evidence type="ECO:0000256" key="3">
    <source>
        <dbReference type="ARBA" id="ARBA00012211"/>
    </source>
</evidence>
<dbReference type="InterPro" id="IPR050061">
    <property type="entry name" value="MurCDEF_pg_biosynth"/>
</dbReference>
<feature type="domain" description="Mur ligase N-terminal catalytic" evidence="9">
    <location>
        <begin position="16"/>
        <end position="113"/>
    </location>
</feature>
<dbReference type="EMBL" id="UOEW01000302">
    <property type="protein sequence ID" value="VAW41340.1"/>
    <property type="molecule type" value="Genomic_DNA"/>
</dbReference>
<evidence type="ECO:0000313" key="12">
    <source>
        <dbReference type="EMBL" id="VAW41340.1"/>
    </source>
</evidence>
<dbReference type="Gene3D" id="3.40.50.720">
    <property type="entry name" value="NAD(P)-binding Rossmann-like Domain"/>
    <property type="match status" value="1"/>
</dbReference>
<dbReference type="GO" id="GO:0009252">
    <property type="term" value="P:peptidoglycan biosynthetic process"/>
    <property type="evidence" value="ECO:0007669"/>
    <property type="project" value="UniProtKB-UniPathway"/>
</dbReference>
<dbReference type="InterPro" id="IPR036565">
    <property type="entry name" value="Mur-like_cat_sf"/>
</dbReference>
<evidence type="ECO:0000256" key="2">
    <source>
        <dbReference type="ARBA" id="ARBA00004752"/>
    </source>
</evidence>
<keyword evidence="5 12" id="KW-0436">Ligase</keyword>
<dbReference type="GO" id="GO:0008763">
    <property type="term" value="F:UDP-N-acetylmuramate-L-alanine ligase activity"/>
    <property type="evidence" value="ECO:0007669"/>
    <property type="project" value="UniProtKB-EC"/>
</dbReference>
<evidence type="ECO:0000256" key="4">
    <source>
        <dbReference type="ARBA" id="ARBA00022490"/>
    </source>
</evidence>
<evidence type="ECO:0000256" key="6">
    <source>
        <dbReference type="ARBA" id="ARBA00022741"/>
    </source>
</evidence>
<dbReference type="InterPro" id="IPR005758">
    <property type="entry name" value="UDP-N-AcMur_Ala_ligase_MurC"/>
</dbReference>
<dbReference type="Gene3D" id="3.90.190.20">
    <property type="entry name" value="Mur ligase, C-terminal domain"/>
    <property type="match status" value="1"/>
</dbReference>
<evidence type="ECO:0000259" key="10">
    <source>
        <dbReference type="Pfam" id="PF02875"/>
    </source>
</evidence>
<dbReference type="PANTHER" id="PTHR43445">
    <property type="entry name" value="UDP-N-ACETYLMURAMATE--L-ALANINE LIGASE-RELATED"/>
    <property type="match status" value="1"/>
</dbReference>
<dbReference type="Pfam" id="PF08245">
    <property type="entry name" value="Mur_ligase_M"/>
    <property type="match status" value="1"/>
</dbReference>
<evidence type="ECO:0000256" key="8">
    <source>
        <dbReference type="ARBA" id="ARBA00047833"/>
    </source>
</evidence>
<dbReference type="AlphaFoldDB" id="A0A3B0VLC1"/>
<dbReference type="PANTHER" id="PTHR43445:SF3">
    <property type="entry name" value="UDP-N-ACETYLMURAMATE--L-ALANINE LIGASE"/>
    <property type="match status" value="1"/>
</dbReference>
<dbReference type="HAMAP" id="MF_00046">
    <property type="entry name" value="MurC"/>
    <property type="match status" value="1"/>
</dbReference>
<evidence type="ECO:0000256" key="7">
    <source>
        <dbReference type="ARBA" id="ARBA00022840"/>
    </source>
</evidence>
<dbReference type="InterPro" id="IPR004101">
    <property type="entry name" value="Mur_ligase_C"/>
</dbReference>
<protein>
    <recommendedName>
        <fullName evidence="3">UDP-N-acetylmuramate--L-alanine ligase</fullName>
        <ecNumber evidence="3">6.3.2.8</ecNumber>
    </recommendedName>
</protein>
<comment type="catalytic activity">
    <reaction evidence="8">
        <text>UDP-N-acetyl-alpha-D-muramate + L-alanine + ATP = UDP-N-acetyl-alpha-D-muramoyl-L-alanine + ADP + phosphate + H(+)</text>
        <dbReference type="Rhea" id="RHEA:23372"/>
        <dbReference type="ChEBI" id="CHEBI:15378"/>
        <dbReference type="ChEBI" id="CHEBI:30616"/>
        <dbReference type="ChEBI" id="CHEBI:43474"/>
        <dbReference type="ChEBI" id="CHEBI:57972"/>
        <dbReference type="ChEBI" id="CHEBI:70757"/>
        <dbReference type="ChEBI" id="CHEBI:83898"/>
        <dbReference type="ChEBI" id="CHEBI:456216"/>
        <dbReference type="EC" id="6.3.2.8"/>
    </reaction>
</comment>
<dbReference type="EC" id="6.3.2.8" evidence="3"/>
<dbReference type="InterPro" id="IPR013221">
    <property type="entry name" value="Mur_ligase_cen"/>
</dbReference>
<sequence>MSYLTPANRFVKRMKNIHMIGIGGSGMSGIAEVLHNLGFVVSGSDIQTSDVVNRLKNMGIEVVIGHQQQNIATANVVVISSAISDANPELIAARQQSLIILSRAEMLAELMRFKIGIAVAGTHGKTTTTSLIASVLAAGHLDPTFVIGGLLNSAGTNAGLGTSEYLVAEADESDGSFQLLQPILAVVTNIDADHMQTFGGKFSVLKQAFDTFLHHLPFYGVAILCIDDEDVAELATRLLRPTITYGISANAMIRAVNIRHHQQDMSFDVIQNNKIIATKVTINLPGLHNIQNALAAIAIALELGINIADIKTGLEQFAGIERRFNLTKNLQCVNGRFTLVDDYAHHPTELTAVINACRGGWDNRLVVVFQPHRYSRTRDLFDEFTEALNHADVLVLTDVYAAGEDSISGYSAGDLSRSIRVRGKIDPIYIANIDNLTTDLNNIIQDGDLVLFVGAGSIGAVCKLIVNNKGLSNATEVSHD</sequence>
<gene>
    <name evidence="12" type="ORF">MNBD_GAMMA01-1514</name>
</gene>
<dbReference type="Pfam" id="PF02875">
    <property type="entry name" value="Mur_ligase_C"/>
    <property type="match status" value="1"/>
</dbReference>
<evidence type="ECO:0000256" key="5">
    <source>
        <dbReference type="ARBA" id="ARBA00022598"/>
    </source>
</evidence>
<comment type="subcellular location">
    <subcellularLocation>
        <location evidence="1">Cytoplasm</location>
    </subcellularLocation>
</comment>
<dbReference type="Pfam" id="PF01225">
    <property type="entry name" value="Mur_ligase"/>
    <property type="match status" value="1"/>
</dbReference>
<keyword evidence="4" id="KW-0963">Cytoplasm</keyword>
<dbReference type="SUPFAM" id="SSF53244">
    <property type="entry name" value="MurD-like peptide ligases, peptide-binding domain"/>
    <property type="match status" value="1"/>
</dbReference>
<keyword evidence="7" id="KW-0067">ATP-binding</keyword>
<dbReference type="Gene3D" id="3.40.1190.10">
    <property type="entry name" value="Mur-like, catalytic domain"/>
    <property type="match status" value="1"/>
</dbReference>
<dbReference type="NCBIfam" id="TIGR01082">
    <property type="entry name" value="murC"/>
    <property type="match status" value="1"/>
</dbReference>
<dbReference type="GO" id="GO:0005524">
    <property type="term" value="F:ATP binding"/>
    <property type="evidence" value="ECO:0007669"/>
    <property type="project" value="UniProtKB-KW"/>
</dbReference>
<evidence type="ECO:0000259" key="11">
    <source>
        <dbReference type="Pfam" id="PF08245"/>
    </source>
</evidence>
<dbReference type="GO" id="GO:0005737">
    <property type="term" value="C:cytoplasm"/>
    <property type="evidence" value="ECO:0007669"/>
    <property type="project" value="UniProtKB-SubCell"/>
</dbReference>
<dbReference type="SUPFAM" id="SSF51984">
    <property type="entry name" value="MurCD N-terminal domain"/>
    <property type="match status" value="1"/>
</dbReference>
<evidence type="ECO:0000256" key="1">
    <source>
        <dbReference type="ARBA" id="ARBA00004496"/>
    </source>
</evidence>
<dbReference type="InterPro" id="IPR000713">
    <property type="entry name" value="Mur_ligase_N"/>
</dbReference>
<organism evidence="12">
    <name type="scientific">hydrothermal vent metagenome</name>
    <dbReference type="NCBI Taxonomy" id="652676"/>
    <lineage>
        <taxon>unclassified sequences</taxon>
        <taxon>metagenomes</taxon>
        <taxon>ecological metagenomes</taxon>
    </lineage>
</organism>
<evidence type="ECO:0000259" key="9">
    <source>
        <dbReference type="Pfam" id="PF01225"/>
    </source>
</evidence>
<feature type="domain" description="Mur ligase C-terminal" evidence="10">
    <location>
        <begin position="330"/>
        <end position="456"/>
    </location>
</feature>
<comment type="pathway">
    <text evidence="2">Cell wall biogenesis; peptidoglycan biosynthesis.</text>
</comment>
<keyword evidence="6" id="KW-0547">Nucleotide-binding</keyword>
<proteinExistence type="inferred from homology"/>
<dbReference type="UniPathway" id="UPA00219"/>
<accession>A0A3B0VLC1</accession>